<dbReference type="PROSITE" id="PS50853">
    <property type="entry name" value="FN3"/>
    <property type="match status" value="2"/>
</dbReference>
<organism evidence="2 3">
    <name type="scientific">Schistosoma mattheei</name>
    <dbReference type="NCBI Taxonomy" id="31246"/>
    <lineage>
        <taxon>Eukaryota</taxon>
        <taxon>Metazoa</taxon>
        <taxon>Spiralia</taxon>
        <taxon>Lophotrochozoa</taxon>
        <taxon>Platyhelminthes</taxon>
        <taxon>Trematoda</taxon>
        <taxon>Digenea</taxon>
        <taxon>Strigeidida</taxon>
        <taxon>Schistosomatoidea</taxon>
        <taxon>Schistosomatidae</taxon>
        <taxon>Schistosoma</taxon>
    </lineage>
</organism>
<reference evidence="2 3" key="1">
    <citation type="submission" date="2018-11" db="EMBL/GenBank/DDBJ databases">
        <authorList>
            <consortium name="Pathogen Informatics"/>
        </authorList>
    </citation>
    <scope>NUCLEOTIDE SEQUENCE [LARGE SCALE GENOMIC DNA]</scope>
    <source>
        <strain>Denwood</strain>
        <strain evidence="3">Zambia</strain>
    </source>
</reference>
<dbReference type="AlphaFoldDB" id="A0A183PTK4"/>
<dbReference type="InterPro" id="IPR036116">
    <property type="entry name" value="FN3_sf"/>
</dbReference>
<keyword evidence="3" id="KW-1185">Reference proteome</keyword>
<dbReference type="STRING" id="31246.A0A183PTK4"/>
<dbReference type="InterPro" id="IPR003961">
    <property type="entry name" value="FN3_dom"/>
</dbReference>
<gene>
    <name evidence="2" type="ORF">SMTD_LOCUS17688</name>
</gene>
<dbReference type="InterPro" id="IPR013783">
    <property type="entry name" value="Ig-like_fold"/>
</dbReference>
<dbReference type="SMART" id="SM00060">
    <property type="entry name" value="FN3"/>
    <property type="match status" value="2"/>
</dbReference>
<dbReference type="Pfam" id="PF00041">
    <property type="entry name" value="fn3"/>
    <property type="match status" value="1"/>
</dbReference>
<evidence type="ECO:0000313" key="2">
    <source>
        <dbReference type="EMBL" id="VDP74923.1"/>
    </source>
</evidence>
<dbReference type="PANTHER" id="PTHR13817">
    <property type="entry name" value="TITIN"/>
    <property type="match status" value="1"/>
</dbReference>
<accession>A0A183PTK4</accession>
<name>A0A183PTK4_9TREM</name>
<evidence type="ECO:0000313" key="3">
    <source>
        <dbReference type="Proteomes" id="UP000269396"/>
    </source>
</evidence>
<dbReference type="Gene3D" id="2.60.40.10">
    <property type="entry name" value="Immunoglobulins"/>
    <property type="match status" value="2"/>
</dbReference>
<protein>
    <submittedName>
        <fullName evidence="2">Uncharacterized protein</fullName>
    </submittedName>
</protein>
<feature type="non-terminal residue" evidence="2">
    <location>
        <position position="1"/>
    </location>
</feature>
<dbReference type="PANTHER" id="PTHR13817:SF73">
    <property type="entry name" value="FIBRONECTIN TYPE-III DOMAIN-CONTAINING PROTEIN"/>
    <property type="match status" value="1"/>
</dbReference>
<sequence length="243" mass="27666">PSQPREFTGLSFNPKEIHLNWIAPNLPGKISLQDYLLKYRLAVDMNIDKSKQQQQPMEVKLSADLTEYLMENLIPNSTYHISLAARTKYGIGIAAEIMVQTDSNVPGPPILHELSILDSFSIRIRWLAPHGVLDHINISQYLSRLSNTLTRTENPSKVLHYLVQWSAFPFTDWEQKKISINYLYPMQQIYEYIIHGLLSRTTYRIRITAVGSEGMGPALELGPIKTKGQGKLINCIYQIGIDV</sequence>
<proteinExistence type="predicted"/>
<dbReference type="SUPFAM" id="SSF49265">
    <property type="entry name" value="Fibronectin type III"/>
    <property type="match status" value="1"/>
</dbReference>
<dbReference type="CDD" id="cd00063">
    <property type="entry name" value="FN3"/>
    <property type="match status" value="2"/>
</dbReference>
<dbReference type="InterPro" id="IPR050964">
    <property type="entry name" value="Striated_Muscle_Regulatory"/>
</dbReference>
<keyword evidence="1" id="KW-0677">Repeat</keyword>
<dbReference type="Proteomes" id="UP000269396">
    <property type="component" value="Unassembled WGS sequence"/>
</dbReference>
<evidence type="ECO:0000256" key="1">
    <source>
        <dbReference type="ARBA" id="ARBA00022737"/>
    </source>
</evidence>
<dbReference type="EMBL" id="UZAL01039128">
    <property type="protein sequence ID" value="VDP74923.1"/>
    <property type="molecule type" value="Genomic_DNA"/>
</dbReference>